<name>W0FMX3_9BACT</name>
<dbReference type="EMBL" id="KC246874">
    <property type="protein sequence ID" value="AHF26296.1"/>
    <property type="molecule type" value="Genomic_DNA"/>
</dbReference>
<organism evidence="2">
    <name type="scientific">uncultured bacterium Contig1777_n_1791_cl</name>
    <dbReference type="NCBI Taxonomy" id="1393515"/>
    <lineage>
        <taxon>Bacteria</taxon>
        <taxon>environmental samples</taxon>
    </lineage>
</organism>
<proteinExistence type="predicted"/>
<sequence length="124" mass="14118">MYDGNKTNQTAVFYLGEEPEAPAPAAEPAATGEEKNIGRDLQDFLTNYEDFADEYIEFLTKYLKADPGEMLSLLGDYAEYAEKYADFAAQIKDFDTSKLTSEELAYFREVTDRVTRKLAELLDR</sequence>
<protein>
    <submittedName>
        <fullName evidence="2">COG0477: Permeases of the major facilitator superfamily</fullName>
    </submittedName>
</protein>
<dbReference type="Pfam" id="PF20234">
    <property type="entry name" value="DUF6591"/>
    <property type="match status" value="1"/>
</dbReference>
<evidence type="ECO:0000313" key="2">
    <source>
        <dbReference type="EMBL" id="AHF26296.1"/>
    </source>
</evidence>
<accession>W0FMX3</accession>
<evidence type="ECO:0000259" key="1">
    <source>
        <dbReference type="Pfam" id="PF20234"/>
    </source>
</evidence>
<dbReference type="InterPro" id="IPR046526">
    <property type="entry name" value="DUF6591"/>
</dbReference>
<feature type="domain" description="DUF6591" evidence="1">
    <location>
        <begin position="19"/>
        <end position="120"/>
    </location>
</feature>
<reference evidence="2" key="1">
    <citation type="journal article" date="2013" name="PLoS ONE">
        <title>Metagenomic insights into the carbohydrate-active enzymes carried by the microorganisms adhering to solid digesta in the rumen of cows.</title>
        <authorList>
            <person name="Wang L."/>
            <person name="Hatem A."/>
            <person name="Catalyurek U.V."/>
            <person name="Morrison M."/>
            <person name="Yu Z."/>
        </authorList>
    </citation>
    <scope>NUCLEOTIDE SEQUENCE</scope>
</reference>
<dbReference type="AlphaFoldDB" id="W0FMX3"/>